<dbReference type="SUPFAM" id="SSF57850">
    <property type="entry name" value="RING/U-box"/>
    <property type="match status" value="1"/>
</dbReference>
<evidence type="ECO:0000256" key="1">
    <source>
        <dbReference type="SAM" id="MobiDB-lite"/>
    </source>
</evidence>
<dbReference type="PROSITE" id="PS50089">
    <property type="entry name" value="ZF_RING_2"/>
    <property type="match status" value="1"/>
</dbReference>
<reference evidence="3" key="1">
    <citation type="journal article" date="2020" name="Nature">
        <title>Giant virus diversity and host interactions through global metagenomics.</title>
        <authorList>
            <person name="Schulz F."/>
            <person name="Roux S."/>
            <person name="Paez-Espino D."/>
            <person name="Jungbluth S."/>
            <person name="Walsh D.A."/>
            <person name="Denef V.J."/>
            <person name="McMahon K.D."/>
            <person name="Konstantinidis K.T."/>
            <person name="Eloe-Fadrosh E.A."/>
            <person name="Kyrpides N.C."/>
            <person name="Woyke T."/>
        </authorList>
    </citation>
    <scope>NUCLEOTIDE SEQUENCE</scope>
    <source>
        <strain evidence="3">GVMAG-S-1101161-73</strain>
    </source>
</reference>
<feature type="compositionally biased region" description="Low complexity" evidence="1">
    <location>
        <begin position="145"/>
        <end position="164"/>
    </location>
</feature>
<dbReference type="InterPro" id="IPR013083">
    <property type="entry name" value="Znf_RING/FYVE/PHD"/>
</dbReference>
<protein>
    <recommendedName>
        <fullName evidence="2">RING-type domain-containing protein</fullName>
    </recommendedName>
</protein>
<organism evidence="3">
    <name type="scientific">viral metagenome</name>
    <dbReference type="NCBI Taxonomy" id="1070528"/>
    <lineage>
        <taxon>unclassified sequences</taxon>
        <taxon>metagenomes</taxon>
        <taxon>organismal metagenomes</taxon>
    </lineage>
</organism>
<name>A0A6C0ANI7_9ZZZZ</name>
<proteinExistence type="predicted"/>
<sequence>MAELPMYFAVSHEDKFKLFQNTIYNRPDGCRVNVLWPIENARGHCLTMRLCNEIENTSIIRSWNLSEHDSCFWSYTGSSMNIMLESYDLLIKAPIVFMEEDSKDTLPFNSYSFTPSCTEFTDDHDTYTAARVYNTDPNSAANTCPIPRSRPVVPYRSPTPPRVQARAEPRAEPQAEPQVRPSLPAHITKIVLADSIRKNEVCPITSEDISETNATVTPCGHVFTTEAIQQWLSLTSSKGLCPVCKQKIK</sequence>
<dbReference type="InterPro" id="IPR001841">
    <property type="entry name" value="Znf_RING"/>
</dbReference>
<feature type="domain" description="RING-type" evidence="2">
    <location>
        <begin position="202"/>
        <end position="245"/>
    </location>
</feature>
<evidence type="ECO:0000259" key="2">
    <source>
        <dbReference type="PROSITE" id="PS50089"/>
    </source>
</evidence>
<dbReference type="Gene3D" id="3.30.40.10">
    <property type="entry name" value="Zinc/RING finger domain, C3HC4 (zinc finger)"/>
    <property type="match status" value="1"/>
</dbReference>
<evidence type="ECO:0000313" key="3">
    <source>
        <dbReference type="EMBL" id="QHS81053.1"/>
    </source>
</evidence>
<dbReference type="Pfam" id="PF13639">
    <property type="entry name" value="zf-RING_2"/>
    <property type="match status" value="1"/>
</dbReference>
<dbReference type="EMBL" id="MN740729">
    <property type="protein sequence ID" value="QHS81053.1"/>
    <property type="molecule type" value="Genomic_DNA"/>
</dbReference>
<accession>A0A6C0ANI7</accession>
<dbReference type="AlphaFoldDB" id="A0A6C0ANI7"/>
<feature type="region of interest" description="Disordered" evidence="1">
    <location>
        <begin position="140"/>
        <end position="179"/>
    </location>
</feature>